<dbReference type="InterPro" id="IPR040442">
    <property type="entry name" value="Pyrv_kinase-like_dom_sf"/>
</dbReference>
<dbReference type="InterPro" id="IPR001697">
    <property type="entry name" value="Pyr_Knase"/>
</dbReference>
<name>A0ABM5I763_DRORH</name>
<dbReference type="GeneID" id="108053165"/>
<dbReference type="NCBIfam" id="TIGR01064">
    <property type="entry name" value="pyruv_kin"/>
    <property type="match status" value="1"/>
</dbReference>
<reference evidence="17" key="1">
    <citation type="journal article" date="2021" name="Elife">
        <title>Highly contiguous assemblies of 101 drosophilid genomes.</title>
        <authorList>
            <person name="Kim B.Y."/>
            <person name="Wang J.R."/>
            <person name="Miller D.E."/>
            <person name="Barmina O."/>
            <person name="Delaney E."/>
            <person name="Thompson A."/>
            <person name="Comeault A.A."/>
            <person name="Peede D."/>
            <person name="D'Agostino E.R."/>
            <person name="Pelaez J."/>
            <person name="Aguilar J.M."/>
            <person name="Haji D."/>
            <person name="Matsunaga T."/>
            <person name="Armstrong E.E."/>
            <person name="Zych M."/>
            <person name="Ogawa Y."/>
            <person name="Stamenkovic-Radak M."/>
            <person name="Jelic M."/>
            <person name="Veselinovic M.S."/>
            <person name="Tanaskovic M."/>
            <person name="Eric P."/>
            <person name="Gao J.J."/>
            <person name="Katoh T.K."/>
            <person name="Toda M.J."/>
            <person name="Watabe H."/>
            <person name="Watada M."/>
            <person name="Davis J.S."/>
            <person name="Moyle L.C."/>
            <person name="Manoli G."/>
            <person name="Bertolini E."/>
            <person name="Kostal V."/>
            <person name="Hawley R.S."/>
            <person name="Takahashi A."/>
            <person name="Jones C.D."/>
            <person name="Price D.K."/>
            <person name="Whiteman N."/>
            <person name="Kopp A."/>
            <person name="Matute D.R."/>
            <person name="Petrov D.A."/>
        </authorList>
    </citation>
    <scope>NUCLEOTIDE SEQUENCE [LARGE SCALE GENOMIC DNA]</scope>
</reference>
<dbReference type="InterPro" id="IPR015793">
    <property type="entry name" value="Pyrv_Knase_brl"/>
</dbReference>
<evidence type="ECO:0000313" key="16">
    <source>
        <dbReference type="EnsemblMetazoa" id="XP_016991243.2"/>
    </source>
</evidence>
<evidence type="ECO:0000256" key="8">
    <source>
        <dbReference type="ARBA" id="ARBA00022777"/>
    </source>
</evidence>
<comment type="cofactor">
    <cofactor evidence="1">
        <name>K(+)</name>
        <dbReference type="ChEBI" id="CHEBI:29103"/>
    </cofactor>
</comment>
<keyword evidence="9" id="KW-0067">ATP-binding</keyword>
<keyword evidence="11 13" id="KW-0324">Glycolysis</keyword>
<feature type="domain" description="Pyruvate kinase barrel" evidence="14">
    <location>
        <begin position="54"/>
        <end position="381"/>
    </location>
</feature>
<evidence type="ECO:0000259" key="15">
    <source>
        <dbReference type="Pfam" id="PF02887"/>
    </source>
</evidence>
<comment type="similarity">
    <text evidence="3 13">Belongs to the pyruvate kinase family.</text>
</comment>
<evidence type="ECO:0000256" key="5">
    <source>
        <dbReference type="ARBA" id="ARBA00022679"/>
    </source>
</evidence>
<feature type="domain" description="Pyruvate kinase C-terminal" evidence="15">
    <location>
        <begin position="417"/>
        <end position="534"/>
    </location>
</feature>
<reference evidence="16" key="2">
    <citation type="submission" date="2025-05" db="UniProtKB">
        <authorList>
            <consortium name="EnsemblMetazoa"/>
        </authorList>
    </citation>
    <scope>IDENTIFICATION</scope>
</reference>
<evidence type="ECO:0000256" key="3">
    <source>
        <dbReference type="ARBA" id="ARBA00008663"/>
    </source>
</evidence>
<comment type="pathway">
    <text evidence="2 13">Carbohydrate degradation; glycolysis; pyruvate from D-glyceraldehyde 3-phosphate: step 5/5.</text>
</comment>
<evidence type="ECO:0000256" key="11">
    <source>
        <dbReference type="ARBA" id="ARBA00023152"/>
    </source>
</evidence>
<keyword evidence="17" id="KW-1185">Reference proteome</keyword>
<dbReference type="InterPro" id="IPR015813">
    <property type="entry name" value="Pyrv/PenolPyrv_kinase-like_dom"/>
</dbReference>
<keyword evidence="5 13" id="KW-0808">Transferase</keyword>
<dbReference type="EC" id="2.7.1.40" evidence="4 13"/>
<evidence type="ECO:0000259" key="14">
    <source>
        <dbReference type="Pfam" id="PF00224"/>
    </source>
</evidence>
<keyword evidence="8 13" id="KW-0418">Kinase</keyword>
<evidence type="ECO:0000256" key="10">
    <source>
        <dbReference type="ARBA" id="ARBA00022842"/>
    </source>
</evidence>
<evidence type="ECO:0000256" key="13">
    <source>
        <dbReference type="RuleBase" id="RU000504"/>
    </source>
</evidence>
<dbReference type="InterPro" id="IPR015806">
    <property type="entry name" value="Pyrv_Knase_insert_dom_sf"/>
</dbReference>
<dbReference type="PRINTS" id="PR01050">
    <property type="entry name" value="PYRUVTKNASE"/>
</dbReference>
<evidence type="ECO:0000313" key="17">
    <source>
        <dbReference type="Proteomes" id="UP001652680"/>
    </source>
</evidence>
<keyword evidence="12" id="KW-0670">Pyruvate</keyword>
<evidence type="ECO:0000256" key="7">
    <source>
        <dbReference type="ARBA" id="ARBA00022741"/>
    </source>
</evidence>
<dbReference type="EnsemblMetazoa" id="XM_017135754.2">
    <property type="protein sequence ID" value="XP_016991243.2"/>
    <property type="gene ID" value="LOC108053165"/>
</dbReference>
<keyword evidence="7" id="KW-0547">Nucleotide-binding</keyword>
<dbReference type="Pfam" id="PF02887">
    <property type="entry name" value="PK_C"/>
    <property type="match status" value="1"/>
</dbReference>
<dbReference type="Gene3D" id="2.40.33.10">
    <property type="entry name" value="PK beta-barrel domain-like"/>
    <property type="match status" value="1"/>
</dbReference>
<accession>A0ABM5I763</accession>
<evidence type="ECO:0000256" key="1">
    <source>
        <dbReference type="ARBA" id="ARBA00001958"/>
    </source>
</evidence>
<dbReference type="SUPFAM" id="SSF52935">
    <property type="entry name" value="PK C-terminal domain-like"/>
    <property type="match status" value="1"/>
</dbReference>
<dbReference type="Proteomes" id="UP001652680">
    <property type="component" value="Unassembled WGS sequence"/>
</dbReference>
<dbReference type="Gene3D" id="3.40.1380.20">
    <property type="entry name" value="Pyruvate kinase, C-terminal domain"/>
    <property type="match status" value="1"/>
</dbReference>
<proteinExistence type="inferred from homology"/>
<protein>
    <recommendedName>
        <fullName evidence="4 13">Pyruvate kinase</fullName>
        <ecNumber evidence="4 13">2.7.1.40</ecNumber>
    </recommendedName>
</protein>
<evidence type="ECO:0000256" key="9">
    <source>
        <dbReference type="ARBA" id="ARBA00022840"/>
    </source>
</evidence>
<dbReference type="InterPro" id="IPR015795">
    <property type="entry name" value="Pyrv_Knase_C"/>
</dbReference>
<dbReference type="SUPFAM" id="SSF50800">
    <property type="entry name" value="PK beta-barrel domain-like"/>
    <property type="match status" value="1"/>
</dbReference>
<evidence type="ECO:0000256" key="6">
    <source>
        <dbReference type="ARBA" id="ARBA00022723"/>
    </source>
</evidence>
<keyword evidence="10 13" id="KW-0460">Magnesium</keyword>
<evidence type="ECO:0000256" key="4">
    <source>
        <dbReference type="ARBA" id="ARBA00012142"/>
    </source>
</evidence>
<dbReference type="InterPro" id="IPR036918">
    <property type="entry name" value="Pyrv_Knase_C_sf"/>
</dbReference>
<organism evidence="16 17">
    <name type="scientific">Drosophila rhopaloa</name>
    <name type="common">Fruit fly</name>
    <dbReference type="NCBI Taxonomy" id="1041015"/>
    <lineage>
        <taxon>Eukaryota</taxon>
        <taxon>Metazoa</taxon>
        <taxon>Ecdysozoa</taxon>
        <taxon>Arthropoda</taxon>
        <taxon>Hexapoda</taxon>
        <taxon>Insecta</taxon>
        <taxon>Pterygota</taxon>
        <taxon>Neoptera</taxon>
        <taxon>Endopterygota</taxon>
        <taxon>Diptera</taxon>
        <taxon>Brachycera</taxon>
        <taxon>Muscomorpha</taxon>
        <taxon>Ephydroidea</taxon>
        <taxon>Drosophilidae</taxon>
        <taxon>Drosophila</taxon>
        <taxon>Sophophora</taxon>
    </lineage>
</organism>
<keyword evidence="6" id="KW-0479">Metal-binding</keyword>
<evidence type="ECO:0000256" key="2">
    <source>
        <dbReference type="ARBA" id="ARBA00004997"/>
    </source>
</evidence>
<evidence type="ECO:0000256" key="12">
    <source>
        <dbReference type="ARBA" id="ARBA00023317"/>
    </source>
</evidence>
<dbReference type="SUPFAM" id="SSF51621">
    <property type="entry name" value="Phosphoenolpyruvate/pyruvate domain"/>
    <property type="match status" value="1"/>
</dbReference>
<dbReference type="InterPro" id="IPR011037">
    <property type="entry name" value="Pyrv_Knase-like_insert_dom_sf"/>
</dbReference>
<dbReference type="Pfam" id="PF00224">
    <property type="entry name" value="PK"/>
    <property type="match status" value="1"/>
</dbReference>
<sequence length="575" mass="64171">MPYVYTIFSNFKLTFLNYSFTIIMSAKTVLKEGSTELEHICELDISQQATHQRLVSLIATISLSSRNADVIYSMIMRGVNIFRLNFSHESHEMHSKTIELINEALERIHKETGQIRTVAIAADTRGPQIRTGLLDGEVFLRTGDNLRLSINRDLYDKGNKEAVYVDYPNIINLTKTGDRLFIDDGKLLLHIMEVGVDGLLCEVIQGGQLNNNCNVILPEIEIDLPAVSEKDMFDLQFSMKANVDFLFASAVRSAKNVKELRAVLGEKGKHIKIIAKMDSKIALSRFSEIMKAADGLLLSRADLGTQIPIEKLFITQKSILGQCNKAGKPVIVASHILESMRTRQHPTRAECFDLANAIIDGADCIMLSSEVAIGAFPKETVATCDILCREAEKVLWFRDLFSDLVSEVRGELDAAHSLAIAAVETAKRTNATLIVVLTTSGRSATLVSKFRPRCPILAVTRCGRAARWVYMHRGVLPVLYTSEMISDYASDVDARVQFALTSAKKWNIIDDGDPIVIVSAWKDGGGFTNNVRVVYAFFEADRVDCLFRADRRKSRKNSNLQMANREPEDKKSFHA</sequence>
<dbReference type="Gene3D" id="3.20.20.60">
    <property type="entry name" value="Phosphoenolpyruvate-binding domains"/>
    <property type="match status" value="1"/>
</dbReference>
<comment type="catalytic activity">
    <reaction evidence="13">
        <text>pyruvate + ATP = phosphoenolpyruvate + ADP + H(+)</text>
        <dbReference type="Rhea" id="RHEA:18157"/>
        <dbReference type="ChEBI" id="CHEBI:15361"/>
        <dbReference type="ChEBI" id="CHEBI:15378"/>
        <dbReference type="ChEBI" id="CHEBI:30616"/>
        <dbReference type="ChEBI" id="CHEBI:58702"/>
        <dbReference type="ChEBI" id="CHEBI:456216"/>
        <dbReference type="EC" id="2.7.1.40"/>
    </reaction>
</comment>
<dbReference type="PANTHER" id="PTHR11817">
    <property type="entry name" value="PYRUVATE KINASE"/>
    <property type="match status" value="1"/>
</dbReference>
<dbReference type="RefSeq" id="XP_016991243.2">
    <property type="nucleotide sequence ID" value="XM_017135754.2"/>
</dbReference>